<protein>
    <submittedName>
        <fullName evidence="2">Uncharacterized protein</fullName>
    </submittedName>
</protein>
<sequence>MSGPWDFKERALVGFSIVVMLMAPTVPDVGCSKLVISCRVKVEHKVEVIELKPESVVFTDGSEVPVDAVIFAHVHRSGFDSINNDIVKIFGKATIDRNGQIGGTDEEDVLKICVGSYPTVISYELRQGPNLALRKSQGSVGEERNTRSVQETIMVPEYGLKGHGLLFNTASDLVRGVVIDNPINPFIQGVVNGRCFLSISLGTECGRE</sequence>
<feature type="signal peptide" evidence="1">
    <location>
        <begin position="1"/>
        <end position="27"/>
    </location>
</feature>
<keyword evidence="1" id="KW-0732">Signal</keyword>
<name>A0A9P5XD60_9AGAR</name>
<dbReference type="OrthoDB" id="3048187at2759"/>
<evidence type="ECO:0000313" key="3">
    <source>
        <dbReference type="Proteomes" id="UP000807342"/>
    </source>
</evidence>
<evidence type="ECO:0000313" key="2">
    <source>
        <dbReference type="EMBL" id="KAF9448828.1"/>
    </source>
</evidence>
<dbReference type="Proteomes" id="UP000807342">
    <property type="component" value="Unassembled WGS sequence"/>
</dbReference>
<dbReference type="EMBL" id="MU151149">
    <property type="protein sequence ID" value="KAF9448828.1"/>
    <property type="molecule type" value="Genomic_DNA"/>
</dbReference>
<gene>
    <name evidence="2" type="ORF">P691DRAFT_791991</name>
</gene>
<keyword evidence="3" id="KW-1185">Reference proteome</keyword>
<dbReference type="AlphaFoldDB" id="A0A9P5XD60"/>
<proteinExistence type="predicted"/>
<accession>A0A9P5XD60</accession>
<comment type="caution">
    <text evidence="2">The sequence shown here is derived from an EMBL/GenBank/DDBJ whole genome shotgun (WGS) entry which is preliminary data.</text>
</comment>
<organism evidence="2 3">
    <name type="scientific">Macrolepiota fuliginosa MF-IS2</name>
    <dbReference type="NCBI Taxonomy" id="1400762"/>
    <lineage>
        <taxon>Eukaryota</taxon>
        <taxon>Fungi</taxon>
        <taxon>Dikarya</taxon>
        <taxon>Basidiomycota</taxon>
        <taxon>Agaricomycotina</taxon>
        <taxon>Agaricomycetes</taxon>
        <taxon>Agaricomycetidae</taxon>
        <taxon>Agaricales</taxon>
        <taxon>Agaricineae</taxon>
        <taxon>Agaricaceae</taxon>
        <taxon>Macrolepiota</taxon>
    </lineage>
</organism>
<reference evidence="2" key="1">
    <citation type="submission" date="2020-11" db="EMBL/GenBank/DDBJ databases">
        <authorList>
            <consortium name="DOE Joint Genome Institute"/>
            <person name="Ahrendt S."/>
            <person name="Riley R."/>
            <person name="Andreopoulos W."/>
            <person name="Labutti K."/>
            <person name="Pangilinan J."/>
            <person name="Ruiz-Duenas F.J."/>
            <person name="Barrasa J.M."/>
            <person name="Sanchez-Garcia M."/>
            <person name="Camarero S."/>
            <person name="Miyauchi S."/>
            <person name="Serrano A."/>
            <person name="Linde D."/>
            <person name="Babiker R."/>
            <person name="Drula E."/>
            <person name="Ayuso-Fernandez I."/>
            <person name="Pacheco R."/>
            <person name="Padilla G."/>
            <person name="Ferreira P."/>
            <person name="Barriuso J."/>
            <person name="Kellner H."/>
            <person name="Castanera R."/>
            <person name="Alfaro M."/>
            <person name="Ramirez L."/>
            <person name="Pisabarro A.G."/>
            <person name="Kuo A."/>
            <person name="Tritt A."/>
            <person name="Lipzen A."/>
            <person name="He G."/>
            <person name="Yan M."/>
            <person name="Ng V."/>
            <person name="Cullen D."/>
            <person name="Martin F."/>
            <person name="Rosso M.-N."/>
            <person name="Henrissat B."/>
            <person name="Hibbett D."/>
            <person name="Martinez A.T."/>
            <person name="Grigoriev I.V."/>
        </authorList>
    </citation>
    <scope>NUCLEOTIDE SEQUENCE</scope>
    <source>
        <strain evidence="2">MF-IS2</strain>
    </source>
</reference>
<evidence type="ECO:0000256" key="1">
    <source>
        <dbReference type="SAM" id="SignalP"/>
    </source>
</evidence>
<feature type="chain" id="PRO_5040185302" evidence="1">
    <location>
        <begin position="28"/>
        <end position="208"/>
    </location>
</feature>